<dbReference type="Pfam" id="PF25954">
    <property type="entry name" value="Beta-barrel_RND_2"/>
    <property type="match status" value="1"/>
</dbReference>
<comment type="similarity">
    <text evidence="1">Belongs to the membrane fusion protein (MFP) (TC 8.A.1) family.</text>
</comment>
<dbReference type="SUPFAM" id="SSF111369">
    <property type="entry name" value="HlyD-like secretion proteins"/>
    <property type="match status" value="1"/>
</dbReference>
<evidence type="ECO:0000259" key="3">
    <source>
        <dbReference type="Pfam" id="PF25954"/>
    </source>
</evidence>
<name>A0ABT7LP96_9BURK</name>
<dbReference type="Gene3D" id="2.40.420.20">
    <property type="match status" value="1"/>
</dbReference>
<reference evidence="6 7" key="1">
    <citation type="submission" date="2023-06" db="EMBL/GenBank/DDBJ databases">
        <title>Pelomonas sp. APW6 16S ribosomal RNA gene genome sequencing and assembly.</title>
        <authorList>
            <person name="Woo H."/>
        </authorList>
    </citation>
    <scope>NUCLEOTIDE SEQUENCE [LARGE SCALE GENOMIC DNA]</scope>
    <source>
        <strain evidence="6 7">APW6</strain>
    </source>
</reference>
<feature type="domain" description="CusB-like beta-barrel" evidence="3">
    <location>
        <begin position="224"/>
        <end position="302"/>
    </location>
</feature>
<sequence length="402" mass="43322">MRRQLLLGGALALLVVLPLSIKALRVSEQKAVEVVTVEKRAITPSILASGILAFGSQVTLVSEVLARVDEVLVTEGSSVRRGQVLLRLESESLHAEIAQLTAARRQAELAVDRQRIRLEAAVSKLKRNEELHRHGMVDSLRFDDLASEVHLAEVELRNSQEAVRQSSALLAQAQLRLTKTEVRAPIDGIVTAVSIKRGETAVPSAMSIAGGSLMVVADTRQLYAEIQVDESDIARVTADHAATIVPVAFPDRLLKGRVESIALTPRQTPGQSRTYPVRIRLDPVLDLKFHPGMSARADIATAATAQRLSVPLQAIQYEGPSGASKANVFVVENSTVRKRAIEAGISDDSYQEVVKGLNADDVVVVGPAKTLRFLREGERVQTRPGALKTAALGQPPAAEASR</sequence>
<dbReference type="Proteomes" id="UP001238603">
    <property type="component" value="Unassembled WGS sequence"/>
</dbReference>
<dbReference type="PANTHER" id="PTHR30469">
    <property type="entry name" value="MULTIDRUG RESISTANCE PROTEIN MDTA"/>
    <property type="match status" value="1"/>
</dbReference>
<evidence type="ECO:0000313" key="7">
    <source>
        <dbReference type="Proteomes" id="UP001238603"/>
    </source>
</evidence>
<evidence type="ECO:0000256" key="2">
    <source>
        <dbReference type="SAM" id="Coils"/>
    </source>
</evidence>
<evidence type="ECO:0000256" key="1">
    <source>
        <dbReference type="ARBA" id="ARBA00009477"/>
    </source>
</evidence>
<dbReference type="InterPro" id="IPR006143">
    <property type="entry name" value="RND_pump_MFP"/>
</dbReference>
<evidence type="ECO:0000259" key="4">
    <source>
        <dbReference type="Pfam" id="PF25967"/>
    </source>
</evidence>
<dbReference type="PANTHER" id="PTHR30469:SF15">
    <property type="entry name" value="HLYD FAMILY OF SECRETION PROTEINS"/>
    <property type="match status" value="1"/>
</dbReference>
<dbReference type="Gene3D" id="2.40.30.170">
    <property type="match status" value="1"/>
</dbReference>
<evidence type="ECO:0000313" key="6">
    <source>
        <dbReference type="EMBL" id="MDL5034653.1"/>
    </source>
</evidence>
<dbReference type="InterPro" id="IPR058627">
    <property type="entry name" value="MdtA-like_C"/>
</dbReference>
<keyword evidence="7" id="KW-1185">Reference proteome</keyword>
<dbReference type="RefSeq" id="WP_285984727.1">
    <property type="nucleotide sequence ID" value="NZ_JASVDS010000011.1"/>
</dbReference>
<comment type="caution">
    <text evidence="6">The sequence shown here is derived from an EMBL/GenBank/DDBJ whole genome shotgun (WGS) entry which is preliminary data.</text>
</comment>
<dbReference type="Pfam" id="PF25967">
    <property type="entry name" value="RND-MFP_C"/>
    <property type="match status" value="1"/>
</dbReference>
<keyword evidence="2" id="KW-0175">Coiled coil</keyword>
<accession>A0ABT7LP96</accession>
<dbReference type="Gene3D" id="2.40.50.100">
    <property type="match status" value="2"/>
</dbReference>
<feature type="domain" description="Multidrug resistance protein MdtA-like C-terminal permuted SH3" evidence="4">
    <location>
        <begin position="310"/>
        <end position="368"/>
    </location>
</feature>
<gene>
    <name evidence="6" type="ORF">QRD43_22310</name>
</gene>
<protein>
    <submittedName>
        <fullName evidence="6">Efflux RND transporter periplasmic adaptor subunit</fullName>
    </submittedName>
</protein>
<feature type="domain" description="CzcB-like barrel-sandwich hybrid" evidence="5">
    <location>
        <begin position="58"/>
        <end position="200"/>
    </location>
</feature>
<evidence type="ECO:0000259" key="5">
    <source>
        <dbReference type="Pfam" id="PF25973"/>
    </source>
</evidence>
<feature type="coiled-coil region" evidence="2">
    <location>
        <begin position="90"/>
        <end position="117"/>
    </location>
</feature>
<dbReference type="Pfam" id="PF25973">
    <property type="entry name" value="BSH_CzcB"/>
    <property type="match status" value="1"/>
</dbReference>
<dbReference type="NCBIfam" id="TIGR01730">
    <property type="entry name" value="RND_mfp"/>
    <property type="match status" value="1"/>
</dbReference>
<dbReference type="EMBL" id="JASVDS010000011">
    <property type="protein sequence ID" value="MDL5034653.1"/>
    <property type="molecule type" value="Genomic_DNA"/>
</dbReference>
<dbReference type="InterPro" id="IPR058792">
    <property type="entry name" value="Beta-barrel_RND_2"/>
</dbReference>
<organism evidence="6 7">
    <name type="scientific">Roseateles subflavus</name>
    <dbReference type="NCBI Taxonomy" id="3053353"/>
    <lineage>
        <taxon>Bacteria</taxon>
        <taxon>Pseudomonadati</taxon>
        <taxon>Pseudomonadota</taxon>
        <taxon>Betaproteobacteria</taxon>
        <taxon>Burkholderiales</taxon>
        <taxon>Sphaerotilaceae</taxon>
        <taxon>Roseateles</taxon>
    </lineage>
</organism>
<proteinExistence type="inferred from homology"/>
<dbReference type="InterPro" id="IPR058647">
    <property type="entry name" value="BSH_CzcB-like"/>
</dbReference>